<name>R0CT62_RALPI</name>
<sequence length="201" mass="21429">MNAVTEAIAFDTISQEAADALLIGAPVGGGFYAGLIRQDDGVYVLAVAPKDGGEHDDIAWNDTTAAVAGAGSCFDGRANTIAMAEAGSALAKWALGLQINGSHDWYLPARDELEVIYRNLKPTSGNLVSFRDGDNASSLPPGYPYSRDLPAQTSAEHFHEGGLEAFEEAWYWASTQAASGSDFAWYQGFSLGHQCSYRKNL</sequence>
<dbReference type="EMBL" id="APMQ01000001">
    <property type="protein sequence ID" value="ENZ79585.1"/>
    <property type="molecule type" value="Genomic_DNA"/>
</dbReference>
<gene>
    <name evidence="1" type="ORF">OR214_00001</name>
</gene>
<dbReference type="Proteomes" id="UP000013280">
    <property type="component" value="Unassembled WGS sequence"/>
</dbReference>
<feature type="non-terminal residue" evidence="1">
    <location>
        <position position="201"/>
    </location>
</feature>
<proteinExistence type="predicted"/>
<evidence type="ECO:0000313" key="1">
    <source>
        <dbReference type="EMBL" id="ENZ79585.1"/>
    </source>
</evidence>
<accession>R0CT62</accession>
<dbReference type="AlphaFoldDB" id="R0CT62"/>
<protein>
    <recommendedName>
        <fullName evidence="3">DUF1566 domain-containing protein</fullName>
    </recommendedName>
</protein>
<organism evidence="1 2">
    <name type="scientific">Ralstonia pickettii OR214</name>
    <dbReference type="NCBI Taxonomy" id="1264675"/>
    <lineage>
        <taxon>Bacteria</taxon>
        <taxon>Pseudomonadati</taxon>
        <taxon>Pseudomonadota</taxon>
        <taxon>Betaproteobacteria</taxon>
        <taxon>Burkholderiales</taxon>
        <taxon>Burkholderiaceae</taxon>
        <taxon>Ralstonia</taxon>
    </lineage>
</organism>
<evidence type="ECO:0008006" key="3">
    <source>
        <dbReference type="Google" id="ProtNLM"/>
    </source>
</evidence>
<reference evidence="1 2" key="1">
    <citation type="journal article" date="2013" name="Genome Announc.">
        <title>Draft Genome Sequence for Ralstonia sp. Strain OR214, a Bacterium with Potential for Bioremediation.</title>
        <authorList>
            <person name="Utturkar S.M."/>
            <person name="Bollmann A."/>
            <person name="Brzoska R.M."/>
            <person name="Klingeman D.M."/>
            <person name="Epstein S.E."/>
            <person name="Palumbo A.V."/>
            <person name="Brown S.D."/>
        </authorList>
    </citation>
    <scope>NUCLEOTIDE SEQUENCE [LARGE SCALE GENOMIC DNA]</scope>
    <source>
        <strain evidence="1 2">OR214</strain>
    </source>
</reference>
<comment type="caution">
    <text evidence="1">The sequence shown here is derived from an EMBL/GenBank/DDBJ whole genome shotgun (WGS) entry which is preliminary data.</text>
</comment>
<evidence type="ECO:0000313" key="2">
    <source>
        <dbReference type="Proteomes" id="UP000013280"/>
    </source>
</evidence>